<sequence>MGDIQNITITDCLKALDGKRYHLTNGIAVNITDIFNADLHDFFNIIRHTCGAVNIFTIIHLHVFSNIFFNAVGN</sequence>
<comment type="caution">
    <text evidence="1">The sequence shown here is derived from an EMBL/GenBank/DDBJ whole genome shotgun (WGS) entry which is preliminary data.</text>
</comment>
<name>A0A645EQQ7_9ZZZZ</name>
<proteinExistence type="predicted"/>
<organism evidence="1">
    <name type="scientific">bioreactor metagenome</name>
    <dbReference type="NCBI Taxonomy" id="1076179"/>
    <lineage>
        <taxon>unclassified sequences</taxon>
        <taxon>metagenomes</taxon>
        <taxon>ecological metagenomes</taxon>
    </lineage>
</organism>
<accession>A0A645EQQ7</accession>
<protein>
    <submittedName>
        <fullName evidence="1">Uncharacterized protein</fullName>
    </submittedName>
</protein>
<gene>
    <name evidence="1" type="ORF">SDC9_150709</name>
</gene>
<reference evidence="1" key="1">
    <citation type="submission" date="2019-08" db="EMBL/GenBank/DDBJ databases">
        <authorList>
            <person name="Kucharzyk K."/>
            <person name="Murdoch R.W."/>
            <person name="Higgins S."/>
            <person name="Loffler F."/>
        </authorList>
    </citation>
    <scope>NUCLEOTIDE SEQUENCE</scope>
</reference>
<evidence type="ECO:0000313" key="1">
    <source>
        <dbReference type="EMBL" id="MPN03479.1"/>
    </source>
</evidence>
<dbReference type="EMBL" id="VSSQ01049395">
    <property type="protein sequence ID" value="MPN03479.1"/>
    <property type="molecule type" value="Genomic_DNA"/>
</dbReference>
<dbReference type="AlphaFoldDB" id="A0A645EQQ7"/>